<evidence type="ECO:0000313" key="4">
    <source>
        <dbReference type="Proteomes" id="UP000231450"/>
    </source>
</evidence>
<gene>
    <name evidence="3" type="ORF">COU81_02775</name>
</gene>
<dbReference type="SMART" id="SM00028">
    <property type="entry name" value="TPR"/>
    <property type="match status" value="1"/>
</dbReference>
<dbReference type="Gene3D" id="1.25.40.10">
    <property type="entry name" value="Tetratricopeptide repeat domain"/>
    <property type="match status" value="1"/>
</dbReference>
<dbReference type="InterPro" id="IPR019734">
    <property type="entry name" value="TPR_rpt"/>
</dbReference>
<feature type="compositionally biased region" description="Basic and acidic residues" evidence="2">
    <location>
        <begin position="107"/>
        <end position="118"/>
    </location>
</feature>
<organism evidence="3 4">
    <name type="scientific">Candidatus Portnoybacteria bacterium CG10_big_fil_rev_8_21_14_0_10_36_7</name>
    <dbReference type="NCBI Taxonomy" id="1974812"/>
    <lineage>
        <taxon>Bacteria</taxon>
        <taxon>Candidatus Portnoyibacteriota</taxon>
    </lineage>
</organism>
<proteinExistence type="predicted"/>
<evidence type="ECO:0000256" key="2">
    <source>
        <dbReference type="SAM" id="MobiDB-lite"/>
    </source>
</evidence>
<dbReference type="Proteomes" id="UP000231450">
    <property type="component" value="Unassembled WGS sequence"/>
</dbReference>
<feature type="repeat" description="TPR" evidence="1">
    <location>
        <begin position="131"/>
        <end position="164"/>
    </location>
</feature>
<keyword evidence="1" id="KW-0802">TPR repeat</keyword>
<dbReference type="AlphaFoldDB" id="A0A2M8KDR1"/>
<sequence length="178" mass="21054">MQESQLPGQKFSIRIKMADKLKELRYTKYHLSFANWFERLLRKLRVLILKIDNLFVSWMHNTKEKSHTFNIRAKAWLVKKHIEDVQQQNQIEAIVQEKAEEEEDRDEEPKSESTDTERQLVNEIIKSPKSADLYKKLAEFYVSQGNPKDAKSAYLEVLKLCPADQKVLEKMDELDKSN</sequence>
<name>A0A2M8KDR1_9BACT</name>
<evidence type="ECO:0000256" key="1">
    <source>
        <dbReference type="PROSITE-ProRule" id="PRU00339"/>
    </source>
</evidence>
<feature type="region of interest" description="Disordered" evidence="2">
    <location>
        <begin position="96"/>
        <end position="118"/>
    </location>
</feature>
<comment type="caution">
    <text evidence="3">The sequence shown here is derived from an EMBL/GenBank/DDBJ whole genome shotgun (WGS) entry which is preliminary data.</text>
</comment>
<accession>A0A2M8KDR1</accession>
<dbReference type="PROSITE" id="PS50005">
    <property type="entry name" value="TPR"/>
    <property type="match status" value="1"/>
</dbReference>
<dbReference type="SUPFAM" id="SSF48452">
    <property type="entry name" value="TPR-like"/>
    <property type="match status" value="1"/>
</dbReference>
<dbReference type="InterPro" id="IPR011990">
    <property type="entry name" value="TPR-like_helical_dom_sf"/>
</dbReference>
<evidence type="ECO:0000313" key="3">
    <source>
        <dbReference type="EMBL" id="PJE58049.1"/>
    </source>
</evidence>
<dbReference type="EMBL" id="PFDW01000060">
    <property type="protein sequence ID" value="PJE58049.1"/>
    <property type="molecule type" value="Genomic_DNA"/>
</dbReference>
<protein>
    <submittedName>
        <fullName evidence="3">Uncharacterized protein</fullName>
    </submittedName>
</protein>
<reference evidence="4" key="1">
    <citation type="submission" date="2017-09" db="EMBL/GenBank/DDBJ databases">
        <title>Depth-based differentiation of microbial function through sediment-hosted aquifers and enrichment of novel symbionts in the deep terrestrial subsurface.</title>
        <authorList>
            <person name="Probst A.J."/>
            <person name="Ladd B."/>
            <person name="Jarett J.K."/>
            <person name="Geller-Mcgrath D.E."/>
            <person name="Sieber C.M.K."/>
            <person name="Emerson J.B."/>
            <person name="Anantharaman K."/>
            <person name="Thomas B.C."/>
            <person name="Malmstrom R."/>
            <person name="Stieglmeier M."/>
            <person name="Klingl A."/>
            <person name="Woyke T."/>
            <person name="Ryan C.M."/>
            <person name="Banfield J.F."/>
        </authorList>
    </citation>
    <scope>NUCLEOTIDE SEQUENCE [LARGE SCALE GENOMIC DNA]</scope>
</reference>